<dbReference type="PROSITE" id="PS50977">
    <property type="entry name" value="HTH_TETR_2"/>
    <property type="match status" value="1"/>
</dbReference>
<dbReference type="Gene3D" id="1.10.357.10">
    <property type="entry name" value="Tetracycline Repressor, domain 2"/>
    <property type="match status" value="1"/>
</dbReference>
<dbReference type="Pfam" id="PF00440">
    <property type="entry name" value="TetR_N"/>
    <property type="match status" value="1"/>
</dbReference>
<feature type="DNA-binding region" description="H-T-H motif" evidence="4">
    <location>
        <begin position="34"/>
        <end position="53"/>
    </location>
</feature>
<evidence type="ECO:0000259" key="5">
    <source>
        <dbReference type="PROSITE" id="PS50977"/>
    </source>
</evidence>
<organism evidence="6 7">
    <name type="scientific">Salininema proteolyticum</name>
    <dbReference type="NCBI Taxonomy" id="1607685"/>
    <lineage>
        <taxon>Bacteria</taxon>
        <taxon>Bacillati</taxon>
        <taxon>Actinomycetota</taxon>
        <taxon>Actinomycetes</taxon>
        <taxon>Glycomycetales</taxon>
        <taxon>Glycomycetaceae</taxon>
        <taxon>Salininema</taxon>
    </lineage>
</organism>
<evidence type="ECO:0000256" key="3">
    <source>
        <dbReference type="ARBA" id="ARBA00023163"/>
    </source>
</evidence>
<gene>
    <name evidence="6" type="ORF">ACFPET_23365</name>
</gene>
<dbReference type="EMBL" id="JBHSDK010000062">
    <property type="protein sequence ID" value="MFC4338135.1"/>
    <property type="molecule type" value="Genomic_DNA"/>
</dbReference>
<accession>A0ABV8U6W1</accession>
<keyword evidence="2 4" id="KW-0238">DNA-binding</keyword>
<keyword evidence="7" id="KW-1185">Reference proteome</keyword>
<dbReference type="PRINTS" id="PR00455">
    <property type="entry name" value="HTHTETR"/>
</dbReference>
<dbReference type="InterPro" id="IPR001647">
    <property type="entry name" value="HTH_TetR"/>
</dbReference>
<sequence length="201" mass="22169">MPIQYTAEERDAIRARIREAALQSFQEKGLKKTTLADLTGPAGIAKSTFYQFWDSKEELYLELLIELGDRVRRRTVAEGLHRGAGTKDALRRYLYGAVAVIDAEPLYKRVISRPDDLAQLLKKMTPEQVSEASDSGINDVLDFVAREQAAGRIAGDDPGTVLGVLRGVLLLPVHEPEFGDGYRSVLEATIEAVTTGLTTEH</sequence>
<dbReference type="PANTHER" id="PTHR30055:SF234">
    <property type="entry name" value="HTH-TYPE TRANSCRIPTIONAL REGULATOR BETI"/>
    <property type="match status" value="1"/>
</dbReference>
<dbReference type="InterPro" id="IPR050109">
    <property type="entry name" value="HTH-type_TetR-like_transc_reg"/>
</dbReference>
<keyword evidence="3" id="KW-0804">Transcription</keyword>
<name>A0ABV8U6W1_9ACTN</name>
<comment type="caution">
    <text evidence="6">The sequence shown here is derived from an EMBL/GenBank/DDBJ whole genome shotgun (WGS) entry which is preliminary data.</text>
</comment>
<evidence type="ECO:0000313" key="6">
    <source>
        <dbReference type="EMBL" id="MFC4338135.1"/>
    </source>
</evidence>
<evidence type="ECO:0000313" key="7">
    <source>
        <dbReference type="Proteomes" id="UP001595823"/>
    </source>
</evidence>
<evidence type="ECO:0000256" key="2">
    <source>
        <dbReference type="ARBA" id="ARBA00023125"/>
    </source>
</evidence>
<reference evidence="7" key="1">
    <citation type="journal article" date="2019" name="Int. J. Syst. Evol. Microbiol.">
        <title>The Global Catalogue of Microorganisms (GCM) 10K type strain sequencing project: providing services to taxonomists for standard genome sequencing and annotation.</title>
        <authorList>
            <consortium name="The Broad Institute Genomics Platform"/>
            <consortium name="The Broad Institute Genome Sequencing Center for Infectious Disease"/>
            <person name="Wu L."/>
            <person name="Ma J."/>
        </authorList>
    </citation>
    <scope>NUCLEOTIDE SEQUENCE [LARGE SCALE GENOMIC DNA]</scope>
    <source>
        <strain evidence="7">IBRC-M 10908</strain>
    </source>
</reference>
<dbReference type="Proteomes" id="UP001595823">
    <property type="component" value="Unassembled WGS sequence"/>
</dbReference>
<protein>
    <submittedName>
        <fullName evidence="6">TetR/AcrR family transcriptional regulator</fullName>
    </submittedName>
</protein>
<dbReference type="SUPFAM" id="SSF46689">
    <property type="entry name" value="Homeodomain-like"/>
    <property type="match status" value="1"/>
</dbReference>
<proteinExistence type="predicted"/>
<evidence type="ECO:0000256" key="1">
    <source>
        <dbReference type="ARBA" id="ARBA00023015"/>
    </source>
</evidence>
<dbReference type="RefSeq" id="WP_380625885.1">
    <property type="nucleotide sequence ID" value="NZ_JBHSDK010000062.1"/>
</dbReference>
<dbReference type="InterPro" id="IPR009057">
    <property type="entry name" value="Homeodomain-like_sf"/>
</dbReference>
<keyword evidence="1" id="KW-0805">Transcription regulation</keyword>
<evidence type="ECO:0000256" key="4">
    <source>
        <dbReference type="PROSITE-ProRule" id="PRU00335"/>
    </source>
</evidence>
<feature type="domain" description="HTH tetR-type" evidence="5">
    <location>
        <begin position="11"/>
        <end position="71"/>
    </location>
</feature>
<dbReference type="PANTHER" id="PTHR30055">
    <property type="entry name" value="HTH-TYPE TRANSCRIPTIONAL REGULATOR RUTR"/>
    <property type="match status" value="1"/>
</dbReference>